<evidence type="ECO:0000256" key="7">
    <source>
        <dbReference type="ARBA" id="ARBA00022801"/>
    </source>
</evidence>
<dbReference type="GO" id="GO:0016787">
    <property type="term" value="F:hydrolase activity"/>
    <property type="evidence" value="ECO:0007669"/>
    <property type="project" value="UniProtKB-KW"/>
</dbReference>
<gene>
    <name evidence="14" type="ORF">A7312_26820</name>
</gene>
<evidence type="ECO:0000259" key="13">
    <source>
        <dbReference type="PROSITE" id="PS51462"/>
    </source>
</evidence>
<evidence type="ECO:0000256" key="5">
    <source>
        <dbReference type="ARBA" id="ARBA00022723"/>
    </source>
</evidence>
<dbReference type="PANTHER" id="PTHR47707:SF1">
    <property type="entry name" value="NUDIX HYDROLASE FAMILY PROTEIN"/>
    <property type="match status" value="1"/>
</dbReference>
<feature type="domain" description="Nudix hydrolase" evidence="13">
    <location>
        <begin position="1"/>
        <end position="125"/>
    </location>
</feature>
<dbReference type="InterPro" id="IPR047127">
    <property type="entry name" value="MutT-like"/>
</dbReference>
<dbReference type="Gene3D" id="3.90.79.10">
    <property type="entry name" value="Nucleoside Triphosphate Pyrophosphohydrolase"/>
    <property type="match status" value="1"/>
</dbReference>
<evidence type="ECO:0000256" key="12">
    <source>
        <dbReference type="RuleBase" id="RU003476"/>
    </source>
</evidence>
<evidence type="ECO:0000313" key="15">
    <source>
        <dbReference type="Proteomes" id="UP000094974"/>
    </source>
</evidence>
<dbReference type="Pfam" id="PF00293">
    <property type="entry name" value="NUDIX"/>
    <property type="match status" value="1"/>
</dbReference>
<dbReference type="InterPro" id="IPR000086">
    <property type="entry name" value="NUDIX_hydrolase_dom"/>
</dbReference>
<evidence type="ECO:0000256" key="6">
    <source>
        <dbReference type="ARBA" id="ARBA00022763"/>
    </source>
</evidence>
<comment type="similarity">
    <text evidence="2 12">Belongs to the Nudix hydrolase family.</text>
</comment>
<dbReference type="InterPro" id="IPR015797">
    <property type="entry name" value="NUDIX_hydrolase-like_dom_sf"/>
</dbReference>
<dbReference type="InterPro" id="IPR020084">
    <property type="entry name" value="NUDIX_hydrolase_CS"/>
</dbReference>
<keyword evidence="8" id="KW-0460">Magnesium</keyword>
<keyword evidence="6" id="KW-0227">DNA damage</keyword>
<evidence type="ECO:0000256" key="8">
    <source>
        <dbReference type="ARBA" id="ARBA00022842"/>
    </source>
</evidence>
<evidence type="ECO:0000256" key="9">
    <source>
        <dbReference type="ARBA" id="ARBA00023204"/>
    </source>
</evidence>
<dbReference type="Proteomes" id="UP000094974">
    <property type="component" value="Unassembled WGS sequence"/>
</dbReference>
<evidence type="ECO:0000256" key="2">
    <source>
        <dbReference type="ARBA" id="ARBA00005582"/>
    </source>
</evidence>
<dbReference type="SUPFAM" id="SSF55811">
    <property type="entry name" value="Nudix"/>
    <property type="match status" value="1"/>
</dbReference>
<evidence type="ECO:0000256" key="3">
    <source>
        <dbReference type="ARBA" id="ARBA00022457"/>
    </source>
</evidence>
<evidence type="ECO:0000256" key="4">
    <source>
        <dbReference type="ARBA" id="ARBA00022705"/>
    </source>
</evidence>
<evidence type="ECO:0000256" key="11">
    <source>
        <dbReference type="ARBA" id="ARBA00038905"/>
    </source>
</evidence>
<dbReference type="EMBL" id="LYND01000123">
    <property type="protein sequence ID" value="ODA09273.1"/>
    <property type="molecule type" value="Genomic_DNA"/>
</dbReference>
<dbReference type="PROSITE" id="PS51462">
    <property type="entry name" value="NUDIX"/>
    <property type="match status" value="1"/>
</dbReference>
<keyword evidence="9" id="KW-0234">DNA repair</keyword>
<dbReference type="PANTHER" id="PTHR47707">
    <property type="entry name" value="8-OXO-DGTP DIPHOSPHATASE"/>
    <property type="match status" value="1"/>
</dbReference>
<protein>
    <recommendedName>
        <fullName evidence="11">8-oxo-dGTP diphosphatase</fullName>
        <ecNumber evidence="11">3.6.1.55</ecNumber>
    </recommendedName>
</protein>
<reference evidence="15" key="1">
    <citation type="submission" date="2016-05" db="EMBL/GenBank/DDBJ databases">
        <title>Whole genome shotgun sequencing of cultured foodborne pathogen.</title>
        <authorList>
            <person name="Zheng J."/>
            <person name="Timme R."/>
            <person name="Allard M."/>
            <person name="Strain E."/>
            <person name="Luo Y."/>
            <person name="Brown E."/>
        </authorList>
    </citation>
    <scope>NUCLEOTIDE SEQUENCE [LARGE SCALE GENOMIC DNA]</scope>
    <source>
        <strain evidence="15">CFSAN034343</strain>
    </source>
</reference>
<dbReference type="PRINTS" id="PR00502">
    <property type="entry name" value="NUDIXFAMILY"/>
</dbReference>
<sequence>MVTAALIVNKGKILIAKRGKDMKLEGKWEFPGGKLEAGESFEECLKREIYEELGMQIDVLHHYDDSIYKYSDGVIRLMAYWAKWNSGEIKVKEHSEIKWIDFVDLNLYEFAPADVPFINSLQKIHLLF</sequence>
<keyword evidence="4" id="KW-0235">DNA replication</keyword>
<name>A0ABX2ZGF8_PAEPO</name>
<dbReference type="CDD" id="cd03425">
    <property type="entry name" value="NUDIX_MutT_NudA_like"/>
    <property type="match status" value="1"/>
</dbReference>
<keyword evidence="15" id="KW-1185">Reference proteome</keyword>
<proteinExistence type="inferred from homology"/>
<dbReference type="PROSITE" id="PS00893">
    <property type="entry name" value="NUDIX_BOX"/>
    <property type="match status" value="1"/>
</dbReference>
<keyword evidence="5" id="KW-0479">Metal-binding</keyword>
<keyword evidence="7 12" id="KW-0378">Hydrolase</keyword>
<dbReference type="InterPro" id="IPR020476">
    <property type="entry name" value="Nudix_hydrolase"/>
</dbReference>
<evidence type="ECO:0000256" key="10">
    <source>
        <dbReference type="ARBA" id="ARBA00035861"/>
    </source>
</evidence>
<organism evidence="14 15">
    <name type="scientific">Paenibacillus polymyxa</name>
    <name type="common">Bacillus polymyxa</name>
    <dbReference type="NCBI Taxonomy" id="1406"/>
    <lineage>
        <taxon>Bacteria</taxon>
        <taxon>Bacillati</taxon>
        <taxon>Bacillota</taxon>
        <taxon>Bacilli</taxon>
        <taxon>Bacillales</taxon>
        <taxon>Paenibacillaceae</taxon>
        <taxon>Paenibacillus</taxon>
    </lineage>
</organism>
<evidence type="ECO:0000313" key="14">
    <source>
        <dbReference type="EMBL" id="ODA09273.1"/>
    </source>
</evidence>
<dbReference type="EC" id="3.6.1.55" evidence="11"/>
<accession>A0ABX2ZGF8</accession>
<keyword evidence="3" id="KW-0515">Mutator protein</keyword>
<comment type="cofactor">
    <cofactor evidence="1">
        <name>Mg(2+)</name>
        <dbReference type="ChEBI" id="CHEBI:18420"/>
    </cofactor>
</comment>
<comment type="caution">
    <text evidence="14">The sequence shown here is derived from an EMBL/GenBank/DDBJ whole genome shotgun (WGS) entry which is preliminary data.</text>
</comment>
<evidence type="ECO:0000256" key="1">
    <source>
        <dbReference type="ARBA" id="ARBA00001946"/>
    </source>
</evidence>
<comment type="catalytic activity">
    <reaction evidence="10">
        <text>8-oxo-dGTP + H2O = 8-oxo-dGMP + diphosphate + H(+)</text>
        <dbReference type="Rhea" id="RHEA:31575"/>
        <dbReference type="ChEBI" id="CHEBI:15377"/>
        <dbReference type="ChEBI" id="CHEBI:15378"/>
        <dbReference type="ChEBI" id="CHEBI:33019"/>
        <dbReference type="ChEBI" id="CHEBI:63224"/>
        <dbReference type="ChEBI" id="CHEBI:77896"/>
        <dbReference type="EC" id="3.6.1.55"/>
    </reaction>
</comment>